<dbReference type="PANTHER" id="PTHR48407">
    <property type="entry name" value="CRANIOFACIAL DEVELOPMENT PROTEIN 1"/>
    <property type="match status" value="1"/>
</dbReference>
<reference evidence="6" key="2">
    <citation type="submission" date="2024-08" db="UniProtKB">
        <authorList>
            <consortium name="EnsemblMetazoa"/>
        </authorList>
    </citation>
    <scope>IDENTIFICATION</scope>
</reference>
<feature type="compositionally biased region" description="Polar residues" evidence="3">
    <location>
        <begin position="74"/>
        <end position="84"/>
    </location>
</feature>
<evidence type="ECO:0000256" key="3">
    <source>
        <dbReference type="SAM" id="MobiDB-lite"/>
    </source>
</evidence>
<keyword evidence="7" id="KW-1185">Reference proteome</keyword>
<evidence type="ECO:0000259" key="4">
    <source>
        <dbReference type="PROSITE" id="PS51279"/>
    </source>
</evidence>
<dbReference type="KEGG" id="dpa:109537099"/>
<feature type="compositionally biased region" description="Low complexity" evidence="3">
    <location>
        <begin position="112"/>
        <end position="129"/>
    </location>
</feature>
<feature type="region of interest" description="Disordered" evidence="3">
    <location>
        <begin position="1"/>
        <end position="145"/>
    </location>
</feature>
<evidence type="ECO:0000256" key="1">
    <source>
        <dbReference type="ARBA" id="ARBA00019033"/>
    </source>
</evidence>
<dbReference type="OrthoDB" id="445677at2759"/>
<evidence type="ECO:0000313" key="5">
    <source>
        <dbReference type="EMBL" id="ENN77591.1"/>
    </source>
</evidence>
<evidence type="ECO:0000313" key="6">
    <source>
        <dbReference type="EnsemblMetazoa" id="XP_019759223.1"/>
    </source>
</evidence>
<organism evidence="5">
    <name type="scientific">Dendroctonus ponderosae</name>
    <name type="common">Mountain pine beetle</name>
    <dbReference type="NCBI Taxonomy" id="77166"/>
    <lineage>
        <taxon>Eukaryota</taxon>
        <taxon>Metazoa</taxon>
        <taxon>Ecdysozoa</taxon>
        <taxon>Arthropoda</taxon>
        <taxon>Hexapoda</taxon>
        <taxon>Insecta</taxon>
        <taxon>Pterygota</taxon>
        <taxon>Neoptera</taxon>
        <taxon>Endopterygota</taxon>
        <taxon>Coleoptera</taxon>
        <taxon>Polyphaga</taxon>
        <taxon>Cucujiformia</taxon>
        <taxon>Curculionidae</taxon>
        <taxon>Scolytinae</taxon>
        <taxon>Dendroctonus</taxon>
    </lineage>
</organism>
<dbReference type="PROSITE" id="PS51279">
    <property type="entry name" value="BCNT_C"/>
    <property type="match status" value="1"/>
</dbReference>
<feature type="non-terminal residue" evidence="5">
    <location>
        <position position="1"/>
    </location>
</feature>
<feature type="compositionally biased region" description="Acidic residues" evidence="3">
    <location>
        <begin position="27"/>
        <end position="39"/>
    </location>
</feature>
<dbReference type="HOGENOM" id="CLU_080190_1_0_1"/>
<dbReference type="Pfam" id="PF07572">
    <property type="entry name" value="BCNT"/>
    <property type="match status" value="1"/>
</dbReference>
<feature type="domain" description="BCNT-C" evidence="4">
    <location>
        <begin position="187"/>
        <end position="267"/>
    </location>
</feature>
<proteinExistence type="predicted"/>
<evidence type="ECO:0000256" key="2">
    <source>
        <dbReference type="ARBA" id="ARBA00030244"/>
    </source>
</evidence>
<dbReference type="InterPro" id="IPR011421">
    <property type="entry name" value="BCNT-C"/>
</dbReference>
<sequence length="273" mass="30374">MDNCDRCPDSSDSSDEDYVPDSKIEDAVSEVESDGDPEEQLSGSDSETNKNKKRTKKPKKKAKLPRKAPSPSPEKSTAEPTNNPEEQKKKADDLWADFMKDTGFKSKGSGNKTTISDNSSKSSTSSKAGSAEKNQDTSQKPPAKVKVTQIFEFAGEEVKVEKEVNVNSAEARLLAKEPSQSAAPKRGAGLSGIGNVLSQLGKKQKISTLEKTKLDWDSFKKEQNIDEELQTHNKGKDGYLERQDFLERADLRRFEIEREIRNVERAKRFNSTL</sequence>
<protein>
    <recommendedName>
        <fullName evidence="1">Craniofacial development protein 1</fullName>
    </recommendedName>
    <alternativeName>
        <fullName evidence="2">Bucentaur</fullName>
    </alternativeName>
</protein>
<gene>
    <name evidence="6" type="primary">109537099</name>
    <name evidence="5" type="ORF">YQE_05886</name>
</gene>
<dbReference type="Proteomes" id="UP000019118">
    <property type="component" value="Unassembled WGS sequence"/>
</dbReference>
<accession>N6UAD8</accession>
<feature type="compositionally biased region" description="Basic and acidic residues" evidence="3">
    <location>
        <begin position="85"/>
        <end position="104"/>
    </location>
</feature>
<dbReference type="InterPro" id="IPR027124">
    <property type="entry name" value="Swc5/CFDP1/2"/>
</dbReference>
<name>N6UAD8_DENPD</name>
<dbReference type="EMBL" id="KB740941">
    <property type="protein sequence ID" value="ENN77591.1"/>
    <property type="molecule type" value="Genomic_DNA"/>
</dbReference>
<dbReference type="GO" id="GO:0000812">
    <property type="term" value="C:Swr1 complex"/>
    <property type="evidence" value="ECO:0007669"/>
    <property type="project" value="TreeGrafter"/>
</dbReference>
<reference evidence="5 7" key="1">
    <citation type="journal article" date="2013" name="Genome Biol.">
        <title>Draft genome of the mountain pine beetle, Dendroctonus ponderosae Hopkins, a major forest pest.</title>
        <authorList>
            <person name="Keeling C.I."/>
            <person name="Yuen M.M."/>
            <person name="Liao N.Y."/>
            <person name="Docking T.R."/>
            <person name="Chan S.K."/>
            <person name="Taylor G.A."/>
            <person name="Palmquist D.L."/>
            <person name="Jackman S.D."/>
            <person name="Nguyen A."/>
            <person name="Li M."/>
            <person name="Henderson H."/>
            <person name="Janes J.K."/>
            <person name="Zhao Y."/>
            <person name="Pandoh P."/>
            <person name="Moore R."/>
            <person name="Sperling F.A."/>
            <person name="Huber D.P."/>
            <person name="Birol I."/>
            <person name="Jones S.J."/>
            <person name="Bohlmann J."/>
        </authorList>
    </citation>
    <scope>NUCLEOTIDE SEQUENCE</scope>
</reference>
<evidence type="ECO:0000313" key="7">
    <source>
        <dbReference type="Proteomes" id="UP000019118"/>
    </source>
</evidence>
<feature type="compositionally biased region" description="Basic residues" evidence="3">
    <location>
        <begin position="51"/>
        <end position="66"/>
    </location>
</feature>
<dbReference type="PANTHER" id="PTHR48407:SF1">
    <property type="entry name" value="CRANIOFACIAL DEVELOPMENT PROTEIN 1"/>
    <property type="match status" value="1"/>
</dbReference>
<dbReference type="AlphaFoldDB" id="N6UAD8"/>
<dbReference type="EnsemblMetazoa" id="XM_019903664.1">
    <property type="protein sequence ID" value="XP_019759223.1"/>
    <property type="gene ID" value="LOC109537099"/>
</dbReference>
<dbReference type="OMA" id="ECEREEP"/>